<feature type="transmembrane region" description="Helical" evidence="1">
    <location>
        <begin position="12"/>
        <end position="35"/>
    </location>
</feature>
<feature type="transmembrane region" description="Helical" evidence="1">
    <location>
        <begin position="155"/>
        <end position="179"/>
    </location>
</feature>
<dbReference type="EMBL" id="KC977571">
    <property type="protein sequence ID" value="AGO83540.1"/>
    <property type="molecule type" value="Genomic_DNA"/>
</dbReference>
<keyword evidence="3" id="KW-1185">Reference proteome</keyword>
<sequence>MDRDRHRRAMRWWPCWTVAPALVVAMVVFAPWYAWRLAPGYAILDRVERASCLVLAHNASVTLCDSASAEHDGAAVAAPRLRVRFQMAGGAGTIETWAQAYLADTDSCMDADGAAAFFVRFPIGASAPCYYDPDAPADRVAMHDDLPSLGRDLFLAAWCAICAAVCSVAVSFSVVACWTDSRALLGSPRFSF</sequence>
<keyword evidence="1" id="KW-1133">Transmembrane helix</keyword>
<keyword evidence="1" id="KW-0472">Membrane</keyword>
<organism evidence="2 3">
    <name type="scientific">Pandoravirus salinus</name>
    <dbReference type="NCBI Taxonomy" id="1349410"/>
    <lineage>
        <taxon>Viruses</taxon>
        <taxon>Pandoravirus</taxon>
    </lineage>
</organism>
<name>S4W0E2_9VIRU</name>
<keyword evidence="1" id="KW-0812">Transmembrane</keyword>
<evidence type="ECO:0000313" key="2">
    <source>
        <dbReference type="EMBL" id="AGO83540.1"/>
    </source>
</evidence>
<gene>
    <name evidence="2" type="ORF">psal_cds_104</name>
</gene>
<dbReference type="GeneID" id="16605327"/>
<dbReference type="RefSeq" id="YP_008436602.1">
    <property type="nucleotide sequence ID" value="NC_022098.1"/>
</dbReference>
<reference evidence="2 3" key="1">
    <citation type="journal article" date="2013" name="Science">
        <title>Pandoraviruses: amoeba viruses with genomes up to 2.5 Mb reaching that of parasitic eukaryotes.</title>
        <authorList>
            <person name="Philippe N."/>
            <person name="Legendre M."/>
            <person name="Doutre G."/>
            <person name="Coute Y."/>
            <person name="Poirot O."/>
            <person name="Lescot M."/>
            <person name="Arslan D."/>
            <person name="Seltzer V."/>
            <person name="Bertaux L."/>
            <person name="Bruley C."/>
            <person name="Garin J."/>
            <person name="Claverie J.M."/>
            <person name="Abergel C."/>
        </authorList>
    </citation>
    <scope>NUCLEOTIDE SEQUENCE [LARGE SCALE GENOMIC DNA]</scope>
</reference>
<dbReference type="KEGG" id="vg:16605327"/>
<proteinExistence type="predicted"/>
<accession>S4W0E2</accession>
<evidence type="ECO:0000256" key="1">
    <source>
        <dbReference type="SAM" id="Phobius"/>
    </source>
</evidence>
<dbReference type="Proteomes" id="UP000204584">
    <property type="component" value="Segment"/>
</dbReference>
<evidence type="ECO:0000313" key="3">
    <source>
        <dbReference type="Proteomes" id="UP000204584"/>
    </source>
</evidence>
<protein>
    <submittedName>
        <fullName evidence="2">Uncharacterized protein</fullName>
    </submittedName>
</protein>